<comment type="caution">
    <text evidence="1">The sequence shown here is derived from an EMBL/GenBank/DDBJ whole genome shotgun (WGS) entry which is preliminary data.</text>
</comment>
<reference evidence="1 2" key="1">
    <citation type="submission" date="2011-06" db="EMBL/GenBank/DDBJ databases">
        <title>The draft genome of Thiorhodococcus drewsii AZ1.</title>
        <authorList>
            <consortium name="US DOE Joint Genome Institute (JGI-PGF)"/>
            <person name="Lucas S."/>
            <person name="Han J."/>
            <person name="Lapidus A."/>
            <person name="Cheng J.-F."/>
            <person name="Goodwin L."/>
            <person name="Pitluck S."/>
            <person name="Peters L."/>
            <person name="Land M.L."/>
            <person name="Hauser L."/>
            <person name="Vogl K."/>
            <person name="Liu Z."/>
            <person name="Imhoff J."/>
            <person name="Thiel V."/>
            <person name="Frigaard N.-U."/>
            <person name="Bryant D.A."/>
            <person name="Woyke T.J."/>
        </authorList>
    </citation>
    <scope>NUCLEOTIDE SEQUENCE [LARGE SCALE GENOMIC DNA]</scope>
    <source>
        <strain evidence="1 2">AZ1</strain>
    </source>
</reference>
<dbReference type="Proteomes" id="UP000004200">
    <property type="component" value="Unassembled WGS sequence"/>
</dbReference>
<name>G2E735_9GAMM</name>
<accession>G2E735</accession>
<sequence length="42" mass="4743">MTQRANPRQRLQQVAELVGEQGRADLARWFEAGVQDFLSGRG</sequence>
<dbReference type="EMBL" id="AFWT01000047">
    <property type="protein sequence ID" value="EGV28066.1"/>
    <property type="molecule type" value="Genomic_DNA"/>
</dbReference>
<organism evidence="1 2">
    <name type="scientific">Thiorhodococcus drewsii AZ1</name>
    <dbReference type="NCBI Taxonomy" id="765913"/>
    <lineage>
        <taxon>Bacteria</taxon>
        <taxon>Pseudomonadati</taxon>
        <taxon>Pseudomonadota</taxon>
        <taxon>Gammaproteobacteria</taxon>
        <taxon>Chromatiales</taxon>
        <taxon>Chromatiaceae</taxon>
        <taxon>Thiorhodococcus</taxon>
    </lineage>
</organism>
<evidence type="ECO:0000313" key="1">
    <source>
        <dbReference type="EMBL" id="EGV28066.1"/>
    </source>
</evidence>
<protein>
    <submittedName>
        <fullName evidence="1">Uncharacterized protein</fullName>
    </submittedName>
</protein>
<dbReference type="STRING" id="765913.ThidrDRAFT_4098"/>
<gene>
    <name evidence="1" type="ORF">ThidrDRAFT_4098</name>
</gene>
<proteinExistence type="predicted"/>
<evidence type="ECO:0000313" key="2">
    <source>
        <dbReference type="Proteomes" id="UP000004200"/>
    </source>
</evidence>
<dbReference type="RefSeq" id="WP_007042811.1">
    <property type="nucleotide sequence ID" value="NZ_AFWT01000047.1"/>
</dbReference>
<keyword evidence="2" id="KW-1185">Reference proteome</keyword>
<dbReference type="AlphaFoldDB" id="G2E735"/>